<evidence type="ECO:0000256" key="4">
    <source>
        <dbReference type="SAM" id="MobiDB-lite"/>
    </source>
</evidence>
<proteinExistence type="predicted"/>
<comment type="cofactor">
    <cofactor evidence="1">
        <name>FAD</name>
        <dbReference type="ChEBI" id="CHEBI:57692"/>
    </cofactor>
</comment>
<dbReference type="Gene3D" id="3.40.30.120">
    <property type="match status" value="1"/>
</dbReference>
<evidence type="ECO:0000256" key="1">
    <source>
        <dbReference type="ARBA" id="ARBA00001974"/>
    </source>
</evidence>
<dbReference type="PANTHER" id="PTHR43004:SF19">
    <property type="entry name" value="BINDING MONOOXYGENASE, PUTATIVE (JCVI)-RELATED"/>
    <property type="match status" value="1"/>
</dbReference>
<reference evidence="6" key="1">
    <citation type="submission" date="2020-01" db="EMBL/GenBank/DDBJ databases">
        <title>Insect and environment-associated Actinomycetes.</title>
        <authorList>
            <person name="Currrie C."/>
            <person name="Chevrette M."/>
            <person name="Carlson C."/>
            <person name="Stubbendieck R."/>
            <person name="Wendt-Pienkowski E."/>
        </authorList>
    </citation>
    <scope>NUCLEOTIDE SEQUENCE</scope>
    <source>
        <strain evidence="6">SID12501</strain>
    </source>
</reference>
<dbReference type="InterPro" id="IPR050641">
    <property type="entry name" value="RIFMO-like"/>
</dbReference>
<accession>A0A6B3BI29</accession>
<dbReference type="InterPro" id="IPR036188">
    <property type="entry name" value="FAD/NAD-bd_sf"/>
</dbReference>
<dbReference type="GO" id="GO:0071949">
    <property type="term" value="F:FAD binding"/>
    <property type="evidence" value="ECO:0007669"/>
    <property type="project" value="InterPro"/>
</dbReference>
<dbReference type="PANTHER" id="PTHR43004">
    <property type="entry name" value="TRK SYSTEM POTASSIUM UPTAKE PROTEIN"/>
    <property type="match status" value="1"/>
</dbReference>
<keyword evidence="3" id="KW-0274">FAD</keyword>
<dbReference type="Gene3D" id="3.50.50.60">
    <property type="entry name" value="FAD/NAD(P)-binding domain"/>
    <property type="match status" value="1"/>
</dbReference>
<organism evidence="6">
    <name type="scientific">Streptomyces sp. SID12501</name>
    <dbReference type="NCBI Taxonomy" id="2706042"/>
    <lineage>
        <taxon>Bacteria</taxon>
        <taxon>Bacillati</taxon>
        <taxon>Actinomycetota</taxon>
        <taxon>Actinomycetes</taxon>
        <taxon>Kitasatosporales</taxon>
        <taxon>Streptomycetaceae</taxon>
        <taxon>Streptomyces</taxon>
    </lineage>
</organism>
<gene>
    <name evidence="6" type="ORF">G3I71_03150</name>
</gene>
<keyword evidence="2" id="KW-0285">Flavoprotein</keyword>
<feature type="domain" description="FAD-binding" evidence="5">
    <location>
        <begin position="14"/>
        <end position="347"/>
    </location>
</feature>
<dbReference type="GO" id="GO:0016709">
    <property type="term" value="F:oxidoreductase activity, acting on paired donors, with incorporation or reduction of molecular oxygen, NAD(P)H as one donor, and incorporation of one atom of oxygen"/>
    <property type="evidence" value="ECO:0007669"/>
    <property type="project" value="UniProtKB-ARBA"/>
</dbReference>
<protein>
    <recommendedName>
        <fullName evidence="5">FAD-binding domain-containing protein</fullName>
    </recommendedName>
</protein>
<feature type="region of interest" description="Disordered" evidence="4">
    <location>
        <begin position="522"/>
        <end position="582"/>
    </location>
</feature>
<dbReference type="Gene3D" id="3.30.70.2450">
    <property type="match status" value="1"/>
</dbReference>
<evidence type="ECO:0000313" key="6">
    <source>
        <dbReference type="EMBL" id="NEC84878.1"/>
    </source>
</evidence>
<dbReference type="PRINTS" id="PR00420">
    <property type="entry name" value="RNGMNOXGNASE"/>
</dbReference>
<feature type="compositionally biased region" description="Low complexity" evidence="4">
    <location>
        <begin position="531"/>
        <end position="545"/>
    </location>
</feature>
<feature type="compositionally biased region" description="Basic and acidic residues" evidence="4">
    <location>
        <begin position="573"/>
        <end position="582"/>
    </location>
</feature>
<evidence type="ECO:0000256" key="2">
    <source>
        <dbReference type="ARBA" id="ARBA00022630"/>
    </source>
</evidence>
<dbReference type="RefSeq" id="WP_164312302.1">
    <property type="nucleotide sequence ID" value="NZ_JAAGLU010000002.1"/>
</dbReference>
<dbReference type="AlphaFoldDB" id="A0A6B3BI29"/>
<dbReference type="Pfam" id="PF01494">
    <property type="entry name" value="FAD_binding_3"/>
    <property type="match status" value="1"/>
</dbReference>
<dbReference type="InterPro" id="IPR002938">
    <property type="entry name" value="FAD-bd"/>
</dbReference>
<comment type="caution">
    <text evidence="6">The sequence shown here is derived from an EMBL/GenBank/DDBJ whole genome shotgun (WGS) entry which is preliminary data.</text>
</comment>
<dbReference type="EMBL" id="JAAGLU010000002">
    <property type="protein sequence ID" value="NEC84878.1"/>
    <property type="molecule type" value="Genomic_DNA"/>
</dbReference>
<name>A0A6B3BI29_9ACTN</name>
<dbReference type="SUPFAM" id="SSF51905">
    <property type="entry name" value="FAD/NAD(P)-binding domain"/>
    <property type="match status" value="1"/>
</dbReference>
<sequence length="582" mass="62193">MTFPQREGPGERRPVLVVGAGPVGLVLATELLAQGVPVRLIDHSAAGPVQHSRASVVWPRSLELLGRIGASEPLIELGNRLDEVQYYSEKRHLGSIEMSRLADTPYPFGVVVPQDTTEEVIRTRLAAYGGEIEFGSLSGLDTSGPRPVADVTRADGRTEQIEADWVIGADGAHSAVRRLAGIELLGSGNDVLFAIGDGPVAGDMDQHALVYCYSRSGALGIAPFGGGTYRLAISVPDWRGEQGPPPELFQRFLDERSPRPGIVGELDWSTIFRARRRVAETMRAGRVFLAGDAAHVFSAAGAQGMNTGIQDAVNLAWKLAGVVKGAFEPGILDTYDSDRHLAAERIVLTTAKQTSWGLFKRRHELALRDATVRLAHRTGVLQRFGAPLMAQHDVSYRPAESLRDTLPGLTRRLRVGDRLPVFTAYGAPQPGAERWPSIDPARLTLLLWAGERQDAAWVAAREAVTAAAPDGVPVRDISVWPGFTPLLGTAPKAVLVRPDGHIAALTAPEPSAVRTALRRAGNSFRTARTSTPDAPDAPATLAALDTPDRAGAPAPNDPNDPTATTDPTTDPTAADKIEELVS</sequence>
<feature type="compositionally biased region" description="Low complexity" evidence="4">
    <location>
        <begin position="552"/>
        <end position="572"/>
    </location>
</feature>
<evidence type="ECO:0000259" key="5">
    <source>
        <dbReference type="Pfam" id="PF01494"/>
    </source>
</evidence>
<evidence type="ECO:0000256" key="3">
    <source>
        <dbReference type="ARBA" id="ARBA00022827"/>
    </source>
</evidence>